<proteinExistence type="inferred from homology"/>
<gene>
    <name evidence="13" type="ORF">KP79_PYT12656</name>
</gene>
<evidence type="ECO:0000256" key="5">
    <source>
        <dbReference type="ARBA" id="ARBA00022723"/>
    </source>
</evidence>
<evidence type="ECO:0000256" key="1">
    <source>
        <dbReference type="ARBA" id="ARBA00004174"/>
    </source>
</evidence>
<keyword evidence="6" id="KW-0256">Endoplasmic reticulum</keyword>
<feature type="transmembrane region" description="Helical" evidence="12">
    <location>
        <begin position="12"/>
        <end position="32"/>
    </location>
</feature>
<dbReference type="PRINTS" id="PR00463">
    <property type="entry name" value="EP450I"/>
</dbReference>
<evidence type="ECO:0000313" key="13">
    <source>
        <dbReference type="EMBL" id="OWF43342.1"/>
    </source>
</evidence>
<keyword evidence="12" id="KW-0472">Membrane</keyword>
<evidence type="ECO:0000313" key="14">
    <source>
        <dbReference type="Proteomes" id="UP000242188"/>
    </source>
</evidence>
<dbReference type="CDD" id="cd11055">
    <property type="entry name" value="CYP3A-like"/>
    <property type="match status" value="1"/>
</dbReference>
<name>A0A210Q3R2_MIZYE</name>
<evidence type="ECO:0000256" key="10">
    <source>
        <dbReference type="PIRSR" id="PIRSR602401-1"/>
    </source>
</evidence>
<keyword evidence="4 10" id="KW-0349">Heme</keyword>
<keyword evidence="5 10" id="KW-0479">Metal-binding</keyword>
<reference evidence="13 14" key="1">
    <citation type="journal article" date="2017" name="Nat. Ecol. Evol.">
        <title>Scallop genome provides insights into evolution of bilaterian karyotype and development.</title>
        <authorList>
            <person name="Wang S."/>
            <person name="Zhang J."/>
            <person name="Jiao W."/>
            <person name="Li J."/>
            <person name="Xun X."/>
            <person name="Sun Y."/>
            <person name="Guo X."/>
            <person name="Huan P."/>
            <person name="Dong B."/>
            <person name="Zhang L."/>
            <person name="Hu X."/>
            <person name="Sun X."/>
            <person name="Wang J."/>
            <person name="Zhao C."/>
            <person name="Wang Y."/>
            <person name="Wang D."/>
            <person name="Huang X."/>
            <person name="Wang R."/>
            <person name="Lv J."/>
            <person name="Li Y."/>
            <person name="Zhang Z."/>
            <person name="Liu B."/>
            <person name="Lu W."/>
            <person name="Hui Y."/>
            <person name="Liang J."/>
            <person name="Zhou Z."/>
            <person name="Hou R."/>
            <person name="Li X."/>
            <person name="Liu Y."/>
            <person name="Li H."/>
            <person name="Ning X."/>
            <person name="Lin Y."/>
            <person name="Zhao L."/>
            <person name="Xing Q."/>
            <person name="Dou J."/>
            <person name="Li Y."/>
            <person name="Mao J."/>
            <person name="Guo H."/>
            <person name="Dou H."/>
            <person name="Li T."/>
            <person name="Mu C."/>
            <person name="Jiang W."/>
            <person name="Fu Q."/>
            <person name="Fu X."/>
            <person name="Miao Y."/>
            <person name="Liu J."/>
            <person name="Yu Q."/>
            <person name="Li R."/>
            <person name="Liao H."/>
            <person name="Li X."/>
            <person name="Kong Y."/>
            <person name="Jiang Z."/>
            <person name="Chourrout D."/>
            <person name="Li R."/>
            <person name="Bao Z."/>
        </authorList>
    </citation>
    <scope>NUCLEOTIDE SEQUENCE [LARGE SCALE GENOMIC DNA]</scope>
    <source>
        <strain evidence="13 14">PY_sf001</strain>
    </source>
</reference>
<dbReference type="InterPro" id="IPR001128">
    <property type="entry name" value="Cyt_P450"/>
</dbReference>
<dbReference type="GO" id="GO:0005789">
    <property type="term" value="C:endoplasmic reticulum membrane"/>
    <property type="evidence" value="ECO:0007669"/>
    <property type="project" value="UniProtKB-SubCell"/>
</dbReference>
<dbReference type="STRING" id="6573.A0A210Q3R2"/>
<protein>
    <submittedName>
        <fullName evidence="13">Cytochrome P450 3A18</fullName>
    </submittedName>
</protein>
<dbReference type="InterPro" id="IPR036396">
    <property type="entry name" value="Cyt_P450_sf"/>
</dbReference>
<dbReference type="AlphaFoldDB" id="A0A210Q3R2"/>
<dbReference type="InterPro" id="IPR017972">
    <property type="entry name" value="Cyt_P450_CS"/>
</dbReference>
<evidence type="ECO:0000256" key="9">
    <source>
        <dbReference type="ARBA" id="ARBA00043906"/>
    </source>
</evidence>
<dbReference type="OrthoDB" id="2789670at2759"/>
<dbReference type="EMBL" id="NEDP02005120">
    <property type="protein sequence ID" value="OWF43342.1"/>
    <property type="molecule type" value="Genomic_DNA"/>
</dbReference>
<evidence type="ECO:0000256" key="12">
    <source>
        <dbReference type="SAM" id="Phobius"/>
    </source>
</evidence>
<feature type="transmembrane region" description="Helical" evidence="12">
    <location>
        <begin position="219"/>
        <end position="237"/>
    </location>
</feature>
<keyword evidence="6" id="KW-0492">Microsome</keyword>
<keyword evidence="12" id="KW-0812">Transmembrane</keyword>
<dbReference type="InterPro" id="IPR050705">
    <property type="entry name" value="Cytochrome_P450_3A"/>
</dbReference>
<dbReference type="GO" id="GO:0005506">
    <property type="term" value="F:iron ion binding"/>
    <property type="evidence" value="ECO:0007669"/>
    <property type="project" value="InterPro"/>
</dbReference>
<dbReference type="Pfam" id="PF00067">
    <property type="entry name" value="p450"/>
    <property type="match status" value="1"/>
</dbReference>
<dbReference type="GO" id="GO:0020037">
    <property type="term" value="F:heme binding"/>
    <property type="evidence" value="ECO:0007669"/>
    <property type="project" value="InterPro"/>
</dbReference>
<evidence type="ECO:0000256" key="8">
    <source>
        <dbReference type="ARBA" id="ARBA00023004"/>
    </source>
</evidence>
<dbReference type="Proteomes" id="UP000242188">
    <property type="component" value="Unassembled WGS sequence"/>
</dbReference>
<evidence type="ECO:0000256" key="2">
    <source>
        <dbReference type="ARBA" id="ARBA00004406"/>
    </source>
</evidence>
<dbReference type="SUPFAM" id="SSF48264">
    <property type="entry name" value="Cytochrome P450"/>
    <property type="match status" value="1"/>
</dbReference>
<comment type="function">
    <text evidence="9">Cytochromes P450 are a group of heme-thiolate monooxygenases. They oxidize a variety of structurally unrelated compounds, including steroids, fatty acids, and xenobiotics.</text>
</comment>
<dbReference type="PANTHER" id="PTHR24302:SF15">
    <property type="entry name" value="FATTY-ACID PEROXYGENASE"/>
    <property type="match status" value="1"/>
</dbReference>
<dbReference type="PRINTS" id="PR00385">
    <property type="entry name" value="P450"/>
</dbReference>
<evidence type="ECO:0000256" key="7">
    <source>
        <dbReference type="ARBA" id="ARBA00023002"/>
    </source>
</evidence>
<evidence type="ECO:0000256" key="11">
    <source>
        <dbReference type="RuleBase" id="RU000461"/>
    </source>
</evidence>
<keyword evidence="14" id="KW-1185">Reference proteome</keyword>
<accession>A0A210Q3R2</accession>
<dbReference type="InterPro" id="IPR002401">
    <property type="entry name" value="Cyt_P450_E_grp-I"/>
</dbReference>
<dbReference type="Gene3D" id="1.10.630.10">
    <property type="entry name" value="Cytochrome P450"/>
    <property type="match status" value="1"/>
</dbReference>
<comment type="caution">
    <text evidence="13">The sequence shown here is derived from an EMBL/GenBank/DDBJ whole genome shotgun (WGS) entry which is preliminary data.</text>
</comment>
<evidence type="ECO:0000256" key="4">
    <source>
        <dbReference type="ARBA" id="ARBA00022617"/>
    </source>
</evidence>
<dbReference type="FunFam" id="1.10.630.10:FF:000042">
    <property type="entry name" value="Cytochrome P450"/>
    <property type="match status" value="1"/>
</dbReference>
<keyword evidence="7 11" id="KW-0560">Oxidoreductase</keyword>
<dbReference type="GO" id="GO:0016705">
    <property type="term" value="F:oxidoreductase activity, acting on paired donors, with incorporation or reduction of molecular oxygen"/>
    <property type="evidence" value="ECO:0007669"/>
    <property type="project" value="InterPro"/>
</dbReference>
<keyword evidence="12" id="KW-1133">Transmembrane helix</keyword>
<comment type="subcellular location">
    <subcellularLocation>
        <location evidence="2">Endoplasmic reticulum membrane</location>
        <topology evidence="2">Peripheral membrane protein</topology>
    </subcellularLocation>
    <subcellularLocation>
        <location evidence="1">Microsome membrane</location>
        <topology evidence="1">Peripheral membrane protein</topology>
    </subcellularLocation>
</comment>
<dbReference type="PANTHER" id="PTHR24302">
    <property type="entry name" value="CYTOCHROME P450 FAMILY 3"/>
    <property type="match status" value="1"/>
</dbReference>
<keyword evidence="8 10" id="KW-0408">Iron</keyword>
<evidence type="ECO:0000256" key="6">
    <source>
        <dbReference type="ARBA" id="ARBA00022848"/>
    </source>
</evidence>
<comment type="similarity">
    <text evidence="3 11">Belongs to the cytochrome P450 family.</text>
</comment>
<evidence type="ECO:0000256" key="3">
    <source>
        <dbReference type="ARBA" id="ARBA00010617"/>
    </source>
</evidence>
<keyword evidence="11" id="KW-0503">Monooxygenase</keyword>
<feature type="binding site" description="axial binding residue" evidence="10">
    <location>
        <position position="459"/>
    </location>
    <ligand>
        <name>heme</name>
        <dbReference type="ChEBI" id="CHEBI:30413"/>
    </ligand>
    <ligandPart>
        <name>Fe</name>
        <dbReference type="ChEBI" id="CHEBI:18248"/>
    </ligandPart>
</feature>
<dbReference type="GO" id="GO:0008395">
    <property type="term" value="F:steroid hydroxylase activity"/>
    <property type="evidence" value="ECO:0007669"/>
    <property type="project" value="TreeGrafter"/>
</dbReference>
<dbReference type="PROSITE" id="PS00086">
    <property type="entry name" value="CYTOCHROME_P450"/>
    <property type="match status" value="1"/>
</dbReference>
<comment type="cofactor">
    <cofactor evidence="10">
        <name>heme</name>
        <dbReference type="ChEBI" id="CHEBI:30413"/>
    </cofactor>
</comment>
<organism evidence="13 14">
    <name type="scientific">Mizuhopecten yessoensis</name>
    <name type="common">Japanese scallop</name>
    <name type="synonym">Patinopecten yessoensis</name>
    <dbReference type="NCBI Taxonomy" id="6573"/>
    <lineage>
        <taxon>Eukaryota</taxon>
        <taxon>Metazoa</taxon>
        <taxon>Spiralia</taxon>
        <taxon>Lophotrochozoa</taxon>
        <taxon>Mollusca</taxon>
        <taxon>Bivalvia</taxon>
        <taxon>Autobranchia</taxon>
        <taxon>Pteriomorphia</taxon>
        <taxon>Pectinida</taxon>
        <taxon>Pectinoidea</taxon>
        <taxon>Pectinidae</taxon>
        <taxon>Mizuhopecten</taxon>
    </lineage>
</organism>
<sequence length="514" mass="58417">MLVLGLVDIPIWAQLLILLVGMVIAYVVYMSWDYNMFKKMGVDGPKPSLVVGNMGMFMSEGIVKAEQNLYTKYGKIFGTFEGRLPNLFIADPKLLKEILVKDFNSFVNRRDFDQMDGPLRDSLLSIQDDHWRFVRNMITPTFSGKKLKEMGPLLRQAGDLLIEMLEAKAAKNEDTSLKETFGAYTIDCIARTAFGLEINTQRDPDDPFIKHSKAFTESTIMVVQIMIILFFPFLAWLPRLFQSMGINLNKNATNFFVSVTETALKERRQNPGNHADFLELMAHSQAANEESSKTEGVTASPGSSRKTLTDAEIRSQALLFFLAGYDTTSNSLMFTFYHLAIHTDVCDRVMQEVDDNLGKEKPDYDNIKKLTYMEMVIEETMRIFPAASRIDRIASRDVTIGNVKIPKGMIVNIPVGAIQMDPEYWTDPDKFDPERFTPEAKANRDPYTYLPFGAGPRNCIGVRLAMMEQKMCMAQVLQHFRPVRSERTDCPPKISKLGNTVTDEGLWIKFEKRS</sequence>